<evidence type="ECO:0000256" key="1">
    <source>
        <dbReference type="SAM" id="SignalP"/>
    </source>
</evidence>
<dbReference type="NCBIfam" id="TIGR02595">
    <property type="entry name" value="PEP_CTERM"/>
    <property type="match status" value="1"/>
</dbReference>
<feature type="signal peptide" evidence="1">
    <location>
        <begin position="1"/>
        <end position="22"/>
    </location>
</feature>
<keyword evidence="3" id="KW-1185">Reference proteome</keyword>
<evidence type="ECO:0000313" key="3">
    <source>
        <dbReference type="Proteomes" id="UP000450676"/>
    </source>
</evidence>
<evidence type="ECO:0000313" key="2">
    <source>
        <dbReference type="EMBL" id="MYN06070.1"/>
    </source>
</evidence>
<accession>A0A7X4KKU0</accession>
<dbReference type="EMBL" id="WWCU01000001">
    <property type="protein sequence ID" value="MYN06070.1"/>
    <property type="molecule type" value="Genomic_DNA"/>
</dbReference>
<comment type="caution">
    <text evidence="2">The sequence shown here is derived from an EMBL/GenBank/DDBJ whole genome shotgun (WGS) entry which is preliminary data.</text>
</comment>
<dbReference type="RefSeq" id="WP_161070438.1">
    <property type="nucleotide sequence ID" value="NZ_CP086370.1"/>
</dbReference>
<dbReference type="Proteomes" id="UP000450676">
    <property type="component" value="Unassembled WGS sequence"/>
</dbReference>
<gene>
    <name evidence="2" type="ORF">GTP77_01835</name>
</gene>
<protein>
    <submittedName>
        <fullName evidence="2">PEP-CTERM sorting domain-containing protein</fullName>
    </submittedName>
</protein>
<keyword evidence="1" id="KW-0732">Signal</keyword>
<proteinExistence type="predicted"/>
<name>A0A7X4KKU0_9BURK</name>
<dbReference type="AlphaFoldDB" id="A0A7X4KKU0"/>
<reference evidence="2 3" key="1">
    <citation type="submission" date="2019-12" db="EMBL/GenBank/DDBJ databases">
        <title>Novel species isolated from a subtropical stream in China.</title>
        <authorList>
            <person name="Lu H."/>
        </authorList>
    </citation>
    <scope>NUCLEOTIDE SEQUENCE [LARGE SCALE GENOMIC DNA]</scope>
    <source>
        <strain evidence="2 3">FT127W</strain>
    </source>
</reference>
<feature type="chain" id="PRO_5031105823" evidence="1">
    <location>
        <begin position="23"/>
        <end position="358"/>
    </location>
</feature>
<sequence>MQLSKRLLLLLLCPMLSAPALAAAPHYKFTLLGSGNTSTTRINNDGLVVGVLQDPVDNTLRSYLWKEGAYTMLDTPINRVGAISADGKIAGEVIDFSPESYLARPAVYASGATTMVPAPIAPLDKYNYLSGINNAGKVAGTQYINSEGYAYTSFNGVTTLLGALGGTHSYVGGMNEAGVVAGSAQVANGDFHLFRHDGSGMVDLGALSDGRYINANDINDAGVVVGSDEVGEGSAAHYRAIIYQDGVMQPLGTFAPGLNSWAMAVNNAGQVIGNGSFSFLVSEGVTYNLNSLLPANSGFYVSAVYDINDSGQITGTACGAGQGCFGMLLSPVPEPGAGLMLLAGLGLLYRLRGRTRSV</sequence>
<dbReference type="InterPro" id="IPR013424">
    <property type="entry name" value="Ice-binding_C"/>
</dbReference>
<organism evidence="2 3">
    <name type="scientific">Pseudoduganella aquatica</name>
    <dbReference type="NCBI Taxonomy" id="2660641"/>
    <lineage>
        <taxon>Bacteria</taxon>
        <taxon>Pseudomonadati</taxon>
        <taxon>Pseudomonadota</taxon>
        <taxon>Betaproteobacteria</taxon>
        <taxon>Burkholderiales</taxon>
        <taxon>Oxalobacteraceae</taxon>
        <taxon>Telluria group</taxon>
        <taxon>Pseudoduganella</taxon>
    </lineage>
</organism>